<comment type="subcellular location">
    <subcellularLocation>
        <location evidence="1">Cell membrane</location>
        <topology evidence="1">Multi-pass membrane protein</topology>
    </subcellularLocation>
</comment>
<dbReference type="PANTHER" id="PTHR33989">
    <property type="match status" value="1"/>
</dbReference>
<accession>A0AAU9CVI1</accession>
<dbReference type="EMBL" id="AP026802">
    <property type="protein sequence ID" value="BDR57997.1"/>
    <property type="molecule type" value="Genomic_DNA"/>
</dbReference>
<dbReference type="KEGG" id="xap:XA3_04380"/>
<sequence>MSEKSNNFLNQKLIPFFSKIAASRHLVALRDGMTAAVPMIIIGSVFMIIAQFPIQGYQDFMANTFGKNWATIVQYPTNASFHIMGLIAVAGISYNLAKSYKVDAFSAMIVGIAAFILTIPLKTDKAGALWVPLNQLDSAGLFIAMIVGLFITDLYVWLIHKNLTIKMPDTVPPAVSNSFAALFPGAIALLLVWVIRLGVEATPMKSIPNVITFFLAGPLGHVSNTLAGAFVIELVVCILWLFGIHGANAISGVVDPILYATMAQNAAAHAAGKSLPNIVTKPFFDNFVRIGGCGATLGLAILIVFASKSKEFKTLGELIIGPAVFNINEPIVFGLPIVLNYKMAIPFILTPLANITLAYSTMKFGLVAKTSGVYVPWTTPPIISGFLSTNHISGAVLQIIEIIMDIAIYYAFFKSSDKEKYQREQAASAVA</sequence>
<keyword evidence="4 8" id="KW-0762">Sugar transport</keyword>
<dbReference type="PIRSF" id="PIRSF006351">
    <property type="entry name" value="PTS_EIIC-Cellobiose"/>
    <property type="match status" value="1"/>
</dbReference>
<dbReference type="InterPro" id="IPR051088">
    <property type="entry name" value="PTS_Sugar-EIIC/EIIB"/>
</dbReference>
<proteinExistence type="predicted"/>
<evidence type="ECO:0000256" key="2">
    <source>
        <dbReference type="ARBA" id="ARBA00022448"/>
    </source>
</evidence>
<comment type="function">
    <text evidence="8">The phosphoenolpyruvate-dependent sugar phosphotransferase system (PTS), a major carbohydrate active -transport system, catalyzes the phosphorylation of incoming sugar substrates concomitant with their translocation across the cell membrane.</text>
</comment>
<feature type="transmembrane region" description="Helical" evidence="9">
    <location>
        <begin position="141"/>
        <end position="158"/>
    </location>
</feature>
<keyword evidence="7 8" id="KW-0472">Membrane</keyword>
<feature type="transmembrane region" description="Helical" evidence="9">
    <location>
        <begin position="79"/>
        <end position="97"/>
    </location>
</feature>
<dbReference type="InterPro" id="IPR004796">
    <property type="entry name" value="PTS_IIC_cello"/>
</dbReference>
<keyword evidence="5 9" id="KW-0812">Transmembrane</keyword>
<evidence type="ECO:0000256" key="8">
    <source>
        <dbReference type="PIRNR" id="PIRNR006351"/>
    </source>
</evidence>
<name>A0AAU9CVI1_9LACO</name>
<feature type="transmembrane region" description="Helical" evidence="9">
    <location>
        <begin position="104"/>
        <end position="121"/>
    </location>
</feature>
<keyword evidence="12" id="KW-1185">Reference proteome</keyword>
<dbReference type="InterPro" id="IPR004501">
    <property type="entry name" value="PTS_EIIC_3"/>
</dbReference>
<evidence type="ECO:0000256" key="7">
    <source>
        <dbReference type="ARBA" id="ARBA00023136"/>
    </source>
</evidence>
<dbReference type="NCBIfam" id="TIGR00410">
    <property type="entry name" value="lacE"/>
    <property type="match status" value="1"/>
</dbReference>
<dbReference type="InterPro" id="IPR003352">
    <property type="entry name" value="PTS_EIIC"/>
</dbReference>
<organism evidence="11 12">
    <name type="scientific">Xylocopilactobacillus apicola</name>
    <dbReference type="NCBI Taxonomy" id="2932184"/>
    <lineage>
        <taxon>Bacteria</taxon>
        <taxon>Bacillati</taxon>
        <taxon>Bacillota</taxon>
        <taxon>Bacilli</taxon>
        <taxon>Lactobacillales</taxon>
        <taxon>Lactobacillaceae</taxon>
        <taxon>Xylocopilactobacillus</taxon>
    </lineage>
</organism>
<reference evidence="11 12" key="1">
    <citation type="journal article" date="2023" name="Microbiol. Spectr.">
        <title>Symbiosis of Carpenter Bees with Uncharacterized Lactic Acid Bacteria Showing NAD Auxotrophy.</title>
        <authorList>
            <person name="Kawasaki S."/>
            <person name="Ozawa K."/>
            <person name="Mori T."/>
            <person name="Yamamoto A."/>
            <person name="Ito M."/>
            <person name="Ohkuma M."/>
            <person name="Sakamoto M."/>
            <person name="Matsutani M."/>
        </authorList>
    </citation>
    <scope>NUCLEOTIDE SEQUENCE [LARGE SCALE GENOMIC DNA]</scope>
    <source>
        <strain evidence="11 12">XA3</strain>
    </source>
</reference>
<evidence type="ECO:0000256" key="1">
    <source>
        <dbReference type="ARBA" id="ARBA00004651"/>
    </source>
</evidence>
<feature type="transmembrane region" description="Helical" evidence="9">
    <location>
        <begin position="219"/>
        <end position="242"/>
    </location>
</feature>
<evidence type="ECO:0000256" key="9">
    <source>
        <dbReference type="SAM" id="Phobius"/>
    </source>
</evidence>
<keyword evidence="6 9" id="KW-1133">Transmembrane helix</keyword>
<evidence type="ECO:0000256" key="4">
    <source>
        <dbReference type="ARBA" id="ARBA00022597"/>
    </source>
</evidence>
<evidence type="ECO:0000256" key="6">
    <source>
        <dbReference type="ARBA" id="ARBA00022989"/>
    </source>
</evidence>
<dbReference type="AlphaFoldDB" id="A0AAU9CVI1"/>
<dbReference type="GO" id="GO:0009401">
    <property type="term" value="P:phosphoenolpyruvate-dependent sugar phosphotransferase system"/>
    <property type="evidence" value="ECO:0007669"/>
    <property type="project" value="InterPro"/>
</dbReference>
<feature type="transmembrane region" description="Helical" evidence="9">
    <location>
        <begin position="318"/>
        <end position="339"/>
    </location>
</feature>
<gene>
    <name evidence="11" type="primary">pts6C_2</name>
    <name evidence="11" type="ORF">XA3_04380</name>
</gene>
<dbReference type="RefSeq" id="WP_317635921.1">
    <property type="nucleotide sequence ID" value="NZ_AP026802.1"/>
</dbReference>
<evidence type="ECO:0000256" key="3">
    <source>
        <dbReference type="ARBA" id="ARBA00022475"/>
    </source>
</evidence>
<feature type="transmembrane region" description="Helical" evidence="9">
    <location>
        <begin position="287"/>
        <end position="306"/>
    </location>
</feature>
<protein>
    <recommendedName>
        <fullName evidence="8">Permease IIC component</fullName>
    </recommendedName>
</protein>
<dbReference type="Proteomes" id="UP001321861">
    <property type="component" value="Chromosome"/>
</dbReference>
<dbReference type="PROSITE" id="PS51105">
    <property type="entry name" value="PTS_EIIC_TYPE_3"/>
    <property type="match status" value="1"/>
</dbReference>
<evidence type="ECO:0000259" key="10">
    <source>
        <dbReference type="PROSITE" id="PS51105"/>
    </source>
</evidence>
<dbReference type="GO" id="GO:0005886">
    <property type="term" value="C:plasma membrane"/>
    <property type="evidence" value="ECO:0007669"/>
    <property type="project" value="UniProtKB-SubCell"/>
</dbReference>
<dbReference type="GO" id="GO:0008982">
    <property type="term" value="F:protein-N(PI)-phosphohistidine-sugar phosphotransferase activity"/>
    <property type="evidence" value="ECO:0007669"/>
    <property type="project" value="UniProtKB-UniRule"/>
</dbReference>
<evidence type="ECO:0000256" key="5">
    <source>
        <dbReference type="ARBA" id="ARBA00022692"/>
    </source>
</evidence>
<evidence type="ECO:0000313" key="11">
    <source>
        <dbReference type="EMBL" id="BDR57997.1"/>
    </source>
</evidence>
<keyword evidence="3 8" id="KW-1003">Cell membrane</keyword>
<dbReference type="Pfam" id="PF02378">
    <property type="entry name" value="PTS_EIIC"/>
    <property type="match status" value="1"/>
</dbReference>
<dbReference type="PANTHER" id="PTHR33989:SF11">
    <property type="entry name" value="LICHENAN PERMEASE IIC COMPONENT"/>
    <property type="match status" value="1"/>
</dbReference>
<keyword evidence="2 8" id="KW-0813">Transport</keyword>
<feature type="transmembrane region" description="Helical" evidence="9">
    <location>
        <begin position="395"/>
        <end position="413"/>
    </location>
</feature>
<feature type="transmembrane region" description="Helical" evidence="9">
    <location>
        <begin position="179"/>
        <end position="199"/>
    </location>
</feature>
<feature type="domain" description="PTS EIIC type-3" evidence="10">
    <location>
        <begin position="9"/>
        <end position="412"/>
    </location>
</feature>
<evidence type="ECO:0000313" key="12">
    <source>
        <dbReference type="Proteomes" id="UP001321861"/>
    </source>
</evidence>
<feature type="transmembrane region" description="Helical" evidence="9">
    <location>
        <begin position="33"/>
        <end position="54"/>
    </location>
</feature>
<dbReference type="GO" id="GO:1901264">
    <property type="term" value="P:carbohydrate derivative transport"/>
    <property type="evidence" value="ECO:0007669"/>
    <property type="project" value="TreeGrafter"/>
</dbReference>
<dbReference type="NCBIfam" id="TIGR00359">
    <property type="entry name" value="cello_pts_IIC"/>
    <property type="match status" value="1"/>
</dbReference>